<gene>
    <name evidence="2" type="ORF">AGERDE_LOCUS9762</name>
</gene>
<keyword evidence="1" id="KW-1133">Transmembrane helix</keyword>
<reference evidence="2" key="1">
    <citation type="submission" date="2021-06" db="EMBL/GenBank/DDBJ databases">
        <authorList>
            <person name="Kallberg Y."/>
            <person name="Tangrot J."/>
            <person name="Rosling A."/>
        </authorList>
    </citation>
    <scope>NUCLEOTIDE SEQUENCE</scope>
    <source>
        <strain evidence="2">MT106</strain>
    </source>
</reference>
<dbReference type="AlphaFoldDB" id="A0A9N9GLI3"/>
<name>A0A9N9GLI3_9GLOM</name>
<dbReference type="Gene3D" id="2.120.10.80">
    <property type="entry name" value="Kelch-type beta propeller"/>
    <property type="match status" value="2"/>
</dbReference>
<accession>A0A9N9GLI3</accession>
<proteinExistence type="predicted"/>
<dbReference type="Proteomes" id="UP000789831">
    <property type="component" value="Unassembled WGS sequence"/>
</dbReference>
<keyword evidence="1" id="KW-0812">Transmembrane</keyword>
<dbReference type="PANTHER" id="PTHR23244">
    <property type="entry name" value="KELCH REPEAT DOMAIN"/>
    <property type="match status" value="1"/>
</dbReference>
<feature type="transmembrane region" description="Helical" evidence="1">
    <location>
        <begin position="300"/>
        <end position="321"/>
    </location>
</feature>
<dbReference type="InterPro" id="IPR015915">
    <property type="entry name" value="Kelch-typ_b-propeller"/>
</dbReference>
<evidence type="ECO:0000313" key="2">
    <source>
        <dbReference type="EMBL" id="CAG8614534.1"/>
    </source>
</evidence>
<dbReference type="SUPFAM" id="SSF117281">
    <property type="entry name" value="Kelch motif"/>
    <property type="match status" value="1"/>
</dbReference>
<comment type="caution">
    <text evidence="2">The sequence shown here is derived from an EMBL/GenBank/DDBJ whole genome shotgun (WGS) entry which is preliminary data.</text>
</comment>
<evidence type="ECO:0000256" key="1">
    <source>
        <dbReference type="SAM" id="Phobius"/>
    </source>
</evidence>
<dbReference type="EMBL" id="CAJVPL010002584">
    <property type="protein sequence ID" value="CAG8614534.1"/>
    <property type="molecule type" value="Genomic_DNA"/>
</dbReference>
<dbReference type="Pfam" id="PF24681">
    <property type="entry name" value="Kelch_KLHDC2_KLHL20_DRC7"/>
    <property type="match status" value="1"/>
</dbReference>
<dbReference type="OrthoDB" id="45365at2759"/>
<keyword evidence="1" id="KW-0472">Membrane</keyword>
<organism evidence="2 3">
    <name type="scientific">Ambispora gerdemannii</name>
    <dbReference type="NCBI Taxonomy" id="144530"/>
    <lineage>
        <taxon>Eukaryota</taxon>
        <taxon>Fungi</taxon>
        <taxon>Fungi incertae sedis</taxon>
        <taxon>Mucoromycota</taxon>
        <taxon>Glomeromycotina</taxon>
        <taxon>Glomeromycetes</taxon>
        <taxon>Archaeosporales</taxon>
        <taxon>Ambisporaceae</taxon>
        <taxon>Ambispora</taxon>
    </lineage>
</organism>
<evidence type="ECO:0000313" key="3">
    <source>
        <dbReference type="Proteomes" id="UP000789831"/>
    </source>
</evidence>
<keyword evidence="3" id="KW-1185">Reference proteome</keyword>
<protein>
    <submittedName>
        <fullName evidence="2">12031_t:CDS:1</fullName>
    </submittedName>
</protein>
<sequence>MSSAYSLEKLVSAEPGVLIDNKIIIFDSYDFPNATTAFSLDLSKDWTTFTPEFTEIGNLVSAPLFFLTAFSAQKKDSHSVIYAFGGRIPINGNFSDYTYTKDFYEIDVNTSSFSFSPLNSLPQARSSMSSVSDDKGKLYIWGGYTHYIDKTMYIFDTFDSTWKQIPDQRQAYSSTFNDGKIYYIGGAYRNDKVVDIREILIYDTLNNTFPWSSKMATNKTTISNRIFHSAVLAPDNRSIIIFGGRKNFAYSTSRSIDVNLYDYLITLNLETFELSELKTLSKPSIYDIPTCHTAIIYNNFMIVALGSLVFVAIVICFIFIYRKKHRNEQFAINNNSNILQTQPNTAFGYTYAHNDPTTSYVSSLAFKPSSQSL</sequence>